<comment type="caution">
    <text evidence="2">The sequence shown here is derived from an EMBL/GenBank/DDBJ whole genome shotgun (WGS) entry which is preliminary data.</text>
</comment>
<accession>A0A100XWD4</accession>
<protein>
    <submittedName>
        <fullName evidence="2">Uncharacterized protein</fullName>
    </submittedName>
</protein>
<dbReference type="Proteomes" id="UP000053462">
    <property type="component" value="Unassembled WGS sequence"/>
</dbReference>
<dbReference type="EMBL" id="LLYW01000035">
    <property type="protein sequence ID" value="KUH32387.1"/>
    <property type="molecule type" value="Genomic_DNA"/>
</dbReference>
<evidence type="ECO:0000313" key="3">
    <source>
        <dbReference type="Proteomes" id="UP000053462"/>
    </source>
</evidence>
<feature type="coiled-coil region" evidence="1">
    <location>
        <begin position="49"/>
        <end position="76"/>
    </location>
</feature>
<gene>
    <name evidence="2" type="ORF">APY94_09870</name>
</gene>
<dbReference type="OrthoDB" id="86145at2157"/>
<dbReference type="STRING" id="227598.APY94_09870"/>
<keyword evidence="1" id="KW-0175">Coiled coil</keyword>
<evidence type="ECO:0000313" key="2">
    <source>
        <dbReference type="EMBL" id="KUH32387.1"/>
    </source>
</evidence>
<organism evidence="2 3">
    <name type="scientific">Thermococcus celericrescens</name>
    <dbReference type="NCBI Taxonomy" id="227598"/>
    <lineage>
        <taxon>Archaea</taxon>
        <taxon>Methanobacteriati</taxon>
        <taxon>Methanobacteriota</taxon>
        <taxon>Thermococci</taxon>
        <taxon>Thermococcales</taxon>
        <taxon>Thermococcaceae</taxon>
        <taxon>Thermococcus</taxon>
    </lineage>
</organism>
<proteinExistence type="predicted"/>
<evidence type="ECO:0000256" key="1">
    <source>
        <dbReference type="SAM" id="Coils"/>
    </source>
</evidence>
<keyword evidence="3" id="KW-1185">Reference proteome</keyword>
<name>A0A100XWD4_9EURY</name>
<sequence>MKLIIKPNKGFGKIGAEINEELWGEIERLGERYGVSPEMVIEIAFKGEFKKPKGNLEELEEKVKELEERTWELEKEYAPLRFKAYGLSEDNRILATELSGLIAENSQLKRFLRMKPERNLELRKLISYYLQG</sequence>
<dbReference type="RefSeq" id="WP_058939468.1">
    <property type="nucleotide sequence ID" value="NZ_LLYW01000035.1"/>
</dbReference>
<dbReference type="AlphaFoldDB" id="A0A100XWD4"/>
<reference evidence="2 3" key="1">
    <citation type="submission" date="2015-10" db="EMBL/GenBank/DDBJ databases">
        <title>Draft genome sequence of Thermococcus celericrescens strain DSM 17994.</title>
        <authorList>
            <person name="Hong S.-J."/>
            <person name="Park C.-E."/>
            <person name="Shin J.-H."/>
        </authorList>
    </citation>
    <scope>NUCLEOTIDE SEQUENCE [LARGE SCALE GENOMIC DNA]</scope>
    <source>
        <strain evidence="2 3">DSM 17994</strain>
    </source>
</reference>